<evidence type="ECO:0000256" key="1">
    <source>
        <dbReference type="ARBA" id="ARBA00010240"/>
    </source>
</evidence>
<dbReference type="PANTHER" id="PTHR32176:SF92">
    <property type="entry name" value="XYLOSE ISOMERASE"/>
    <property type="match status" value="1"/>
</dbReference>
<dbReference type="EMBL" id="JAHRHJ020000005">
    <property type="protein sequence ID" value="KAH9316391.1"/>
    <property type="molecule type" value="Genomic_DNA"/>
</dbReference>
<dbReference type="SUPFAM" id="SSF52151">
    <property type="entry name" value="FabD/lysophospholipase-like"/>
    <property type="match status" value="1"/>
</dbReference>
<dbReference type="PANTHER" id="PTHR32176">
    <property type="entry name" value="XYLOSE ISOMERASE"/>
    <property type="match status" value="1"/>
</dbReference>
<feature type="domain" description="PNPLA" evidence="4">
    <location>
        <begin position="1"/>
        <end position="59"/>
    </location>
</feature>
<dbReference type="Gene3D" id="3.40.1090.10">
    <property type="entry name" value="Cytosolic phospholipase A2 catalytic domain"/>
    <property type="match status" value="1"/>
</dbReference>
<comment type="caution">
    <text evidence="3">Lacks conserved residue(s) required for the propagation of feature annotation.</text>
</comment>
<feature type="non-terminal residue" evidence="5">
    <location>
        <position position="156"/>
    </location>
</feature>
<keyword evidence="6" id="KW-1185">Reference proteome</keyword>
<name>A0AA38G4E5_TAXCH</name>
<dbReference type="PROSITE" id="PS51635">
    <property type="entry name" value="PNPLA"/>
    <property type="match status" value="1"/>
</dbReference>
<dbReference type="GO" id="GO:0006629">
    <property type="term" value="P:lipid metabolic process"/>
    <property type="evidence" value="ECO:0007669"/>
    <property type="project" value="UniProtKB-KW"/>
</dbReference>
<gene>
    <name evidence="5" type="ORF">KI387_025018</name>
</gene>
<reference evidence="5 6" key="1">
    <citation type="journal article" date="2021" name="Nat. Plants">
        <title>The Taxus genome provides insights into paclitaxel biosynthesis.</title>
        <authorList>
            <person name="Xiong X."/>
            <person name="Gou J."/>
            <person name="Liao Q."/>
            <person name="Li Y."/>
            <person name="Zhou Q."/>
            <person name="Bi G."/>
            <person name="Li C."/>
            <person name="Du R."/>
            <person name="Wang X."/>
            <person name="Sun T."/>
            <person name="Guo L."/>
            <person name="Liang H."/>
            <person name="Lu P."/>
            <person name="Wu Y."/>
            <person name="Zhang Z."/>
            <person name="Ro D.K."/>
            <person name="Shang Y."/>
            <person name="Huang S."/>
            <person name="Yan J."/>
        </authorList>
    </citation>
    <scope>NUCLEOTIDE SEQUENCE [LARGE SCALE GENOMIC DNA]</scope>
    <source>
        <strain evidence="5">Ta-2019</strain>
    </source>
</reference>
<dbReference type="InterPro" id="IPR016035">
    <property type="entry name" value="Acyl_Trfase/lysoPLipase"/>
</dbReference>
<evidence type="ECO:0000313" key="5">
    <source>
        <dbReference type="EMBL" id="KAH9316391.1"/>
    </source>
</evidence>
<evidence type="ECO:0000256" key="3">
    <source>
        <dbReference type="PROSITE-ProRule" id="PRU01161"/>
    </source>
</evidence>
<feature type="non-terminal residue" evidence="5">
    <location>
        <position position="1"/>
    </location>
</feature>
<dbReference type="InterPro" id="IPR002641">
    <property type="entry name" value="PNPLA_dom"/>
</dbReference>
<dbReference type="Proteomes" id="UP000824469">
    <property type="component" value="Unassembled WGS sequence"/>
</dbReference>
<organism evidence="5 6">
    <name type="scientific">Taxus chinensis</name>
    <name type="common">Chinese yew</name>
    <name type="synonym">Taxus wallichiana var. chinensis</name>
    <dbReference type="NCBI Taxonomy" id="29808"/>
    <lineage>
        <taxon>Eukaryota</taxon>
        <taxon>Viridiplantae</taxon>
        <taxon>Streptophyta</taxon>
        <taxon>Embryophyta</taxon>
        <taxon>Tracheophyta</taxon>
        <taxon>Spermatophyta</taxon>
        <taxon>Pinopsida</taxon>
        <taxon>Pinidae</taxon>
        <taxon>Conifers II</taxon>
        <taxon>Cupressales</taxon>
        <taxon>Taxaceae</taxon>
        <taxon>Taxus</taxon>
    </lineage>
</organism>
<dbReference type="GO" id="GO:0047372">
    <property type="term" value="F:monoacylglycerol lipase activity"/>
    <property type="evidence" value="ECO:0007669"/>
    <property type="project" value="TreeGrafter"/>
</dbReference>
<evidence type="ECO:0000256" key="2">
    <source>
        <dbReference type="ARBA" id="ARBA00023098"/>
    </source>
</evidence>
<dbReference type="AlphaFoldDB" id="A0AA38G4E5"/>
<keyword evidence="2" id="KW-0443">Lipid metabolism</keyword>
<sequence length="156" mass="16967">AKVDMSKDAFLSDICMGTTAAPTFFPPYHFETQGSSGIVRRFNLIDDGVLAQNPTSLAINEVIKEAVKKSPRFPSMIPQDYAKFLVLSLGTGQVAGGGYNAKEVSKWNMLSWLYRNGNVPIVSMLSQASQGVVDINLFVAFQISKLLSPLKTTSES</sequence>
<comment type="caution">
    <text evidence="5">The sequence shown here is derived from an EMBL/GenBank/DDBJ whole genome shotgun (WGS) entry which is preliminary data.</text>
</comment>
<accession>A0AA38G4E5</accession>
<comment type="similarity">
    <text evidence="1">Belongs to the patatin family.</text>
</comment>
<dbReference type="GO" id="GO:0004620">
    <property type="term" value="F:phospholipase activity"/>
    <property type="evidence" value="ECO:0007669"/>
    <property type="project" value="TreeGrafter"/>
</dbReference>
<proteinExistence type="inferred from homology"/>
<evidence type="ECO:0000259" key="4">
    <source>
        <dbReference type="PROSITE" id="PS51635"/>
    </source>
</evidence>
<protein>
    <recommendedName>
        <fullName evidence="4">PNPLA domain-containing protein</fullName>
    </recommendedName>
</protein>
<evidence type="ECO:0000313" key="6">
    <source>
        <dbReference type="Proteomes" id="UP000824469"/>
    </source>
</evidence>